<name>A0ABW3N438_9FLAO</name>
<dbReference type="RefSeq" id="WP_386128316.1">
    <property type="nucleotide sequence ID" value="NZ_JBHTJL010000009.1"/>
</dbReference>
<reference evidence="4" key="1">
    <citation type="journal article" date="2019" name="Int. J. Syst. Evol. Microbiol.">
        <title>The Global Catalogue of Microorganisms (GCM) 10K type strain sequencing project: providing services to taxonomists for standard genome sequencing and annotation.</title>
        <authorList>
            <consortium name="The Broad Institute Genomics Platform"/>
            <consortium name="The Broad Institute Genome Sequencing Center for Infectious Disease"/>
            <person name="Wu L."/>
            <person name="Ma J."/>
        </authorList>
    </citation>
    <scope>NUCLEOTIDE SEQUENCE [LARGE SCALE GENOMIC DNA]</scope>
    <source>
        <strain evidence="4">CCUG 62215</strain>
    </source>
</reference>
<accession>A0ABW3N438</accession>
<dbReference type="Gene3D" id="2.60.40.420">
    <property type="entry name" value="Cupredoxins - blue copper proteins"/>
    <property type="match status" value="1"/>
</dbReference>
<evidence type="ECO:0000259" key="2">
    <source>
        <dbReference type="Pfam" id="PF13473"/>
    </source>
</evidence>
<proteinExistence type="predicted"/>
<feature type="chain" id="PRO_5045064159" evidence="1">
    <location>
        <begin position="21"/>
        <end position="129"/>
    </location>
</feature>
<feature type="signal peptide" evidence="1">
    <location>
        <begin position="1"/>
        <end position="20"/>
    </location>
</feature>
<dbReference type="InterPro" id="IPR008972">
    <property type="entry name" value="Cupredoxin"/>
</dbReference>
<comment type="caution">
    <text evidence="3">The sequence shown here is derived from an EMBL/GenBank/DDBJ whole genome shotgun (WGS) entry which is preliminary data.</text>
</comment>
<evidence type="ECO:0000256" key="1">
    <source>
        <dbReference type="SAM" id="SignalP"/>
    </source>
</evidence>
<evidence type="ECO:0000313" key="4">
    <source>
        <dbReference type="Proteomes" id="UP001597013"/>
    </source>
</evidence>
<dbReference type="Pfam" id="PF13473">
    <property type="entry name" value="Cupredoxin_1"/>
    <property type="match status" value="1"/>
</dbReference>
<keyword evidence="1" id="KW-0732">Signal</keyword>
<dbReference type="InterPro" id="IPR028096">
    <property type="entry name" value="EfeO_Cupredoxin"/>
</dbReference>
<protein>
    <submittedName>
        <fullName evidence="3">Cupredoxin domain-containing protein</fullName>
    </submittedName>
</protein>
<dbReference type="EMBL" id="JBHTJL010000009">
    <property type="protein sequence ID" value="MFD1062448.1"/>
    <property type="molecule type" value="Genomic_DNA"/>
</dbReference>
<organism evidence="3 4">
    <name type="scientific">Winogradskyella litorisediminis</name>
    <dbReference type="NCBI Taxonomy" id="1156618"/>
    <lineage>
        <taxon>Bacteria</taxon>
        <taxon>Pseudomonadati</taxon>
        <taxon>Bacteroidota</taxon>
        <taxon>Flavobacteriia</taxon>
        <taxon>Flavobacteriales</taxon>
        <taxon>Flavobacteriaceae</taxon>
        <taxon>Winogradskyella</taxon>
    </lineage>
</organism>
<evidence type="ECO:0000313" key="3">
    <source>
        <dbReference type="EMBL" id="MFD1062448.1"/>
    </source>
</evidence>
<sequence length="129" mass="14375">MKKIISILVIALTFTMTSNAQESMSKEEAVKTVSLEQTKGQFTQKKLTLSEGSYVFEISNNNVGSDVGFVLVQKGKDASKPENHIKTAYVTKVVNNNTKEKTNVTKLVKGEYIYFCPMNPTPQYTLTVK</sequence>
<gene>
    <name evidence="3" type="ORF">ACFQ1Q_04255</name>
</gene>
<dbReference type="Proteomes" id="UP001597013">
    <property type="component" value="Unassembled WGS sequence"/>
</dbReference>
<feature type="domain" description="EfeO-type cupredoxin-like" evidence="2">
    <location>
        <begin position="7"/>
        <end position="128"/>
    </location>
</feature>
<keyword evidence="4" id="KW-1185">Reference proteome</keyword>